<feature type="region of interest" description="Disordered" evidence="3">
    <location>
        <begin position="244"/>
        <end position="272"/>
    </location>
</feature>
<evidence type="ECO:0000256" key="2">
    <source>
        <dbReference type="ARBA" id="ARBA00023134"/>
    </source>
</evidence>
<sequence length="344" mass="38409">SAALRMRETNWLSSALGVGKSALAQSQFVQGIFVARPNYDPTIEDSYRKQVEVDNNSQCMLEIIATLLAHEQFTAMRDLYMKIWPGLPVPIILVGNKCDLEDERTVGKDQGHNLARQWNCAFLETSAKAKLNVQEIFFDLVRQINRRSADPAQEGQQEEQVSLRRSIVLPEHGHDRALYESLSRASGVTRSSGRPGQVPFAEAAEQPSFSVANTVLPSSPAYNAQAGRAFTMYISLPMSPCRRCSRQARTPADGASSSSFNEKSSARQSRNMDTRLSVSTVTWMAISARRLVRQAARNGRLIQRLLVAHTVIVEPANYSMLQLLADSAELHVKRFHRLRGGWQH</sequence>
<dbReference type="Proteomes" id="UP000095280">
    <property type="component" value="Unplaced"/>
</dbReference>
<protein>
    <submittedName>
        <fullName evidence="5">Small monomeric GTPase</fullName>
    </submittedName>
</protein>
<dbReference type="Pfam" id="PF00071">
    <property type="entry name" value="Ras"/>
    <property type="match status" value="2"/>
</dbReference>
<dbReference type="InterPro" id="IPR001806">
    <property type="entry name" value="Small_GTPase"/>
</dbReference>
<evidence type="ECO:0000256" key="3">
    <source>
        <dbReference type="SAM" id="MobiDB-lite"/>
    </source>
</evidence>
<name>A0A1I8F891_9PLAT</name>
<dbReference type="GO" id="GO:0007165">
    <property type="term" value="P:signal transduction"/>
    <property type="evidence" value="ECO:0007669"/>
    <property type="project" value="InterPro"/>
</dbReference>
<dbReference type="SMART" id="SM00174">
    <property type="entry name" value="RHO"/>
    <property type="match status" value="1"/>
</dbReference>
<dbReference type="Gene3D" id="3.40.50.300">
    <property type="entry name" value="P-loop containing nucleotide triphosphate hydrolases"/>
    <property type="match status" value="2"/>
</dbReference>
<keyword evidence="2" id="KW-0342">GTP-binding</keyword>
<dbReference type="InterPro" id="IPR020849">
    <property type="entry name" value="Small_GTPase_Ras-type"/>
</dbReference>
<dbReference type="PANTHER" id="PTHR24070">
    <property type="entry name" value="RAS, DI-RAS, AND RHEB FAMILY MEMBERS OF SMALL GTPASE SUPERFAMILY"/>
    <property type="match status" value="1"/>
</dbReference>
<dbReference type="InterPro" id="IPR027417">
    <property type="entry name" value="P-loop_NTPase"/>
</dbReference>
<dbReference type="PROSITE" id="PS51421">
    <property type="entry name" value="RAS"/>
    <property type="match status" value="1"/>
</dbReference>
<dbReference type="GO" id="GO:0003924">
    <property type="term" value="F:GTPase activity"/>
    <property type="evidence" value="ECO:0007669"/>
    <property type="project" value="InterPro"/>
</dbReference>
<dbReference type="SMART" id="SM00173">
    <property type="entry name" value="RAS"/>
    <property type="match status" value="1"/>
</dbReference>
<evidence type="ECO:0000256" key="1">
    <source>
        <dbReference type="ARBA" id="ARBA00022741"/>
    </source>
</evidence>
<dbReference type="SUPFAM" id="SSF52540">
    <property type="entry name" value="P-loop containing nucleoside triphosphate hydrolases"/>
    <property type="match status" value="1"/>
</dbReference>
<dbReference type="PROSITE" id="PS51419">
    <property type="entry name" value="RAB"/>
    <property type="match status" value="1"/>
</dbReference>
<organism evidence="4 5">
    <name type="scientific">Macrostomum lignano</name>
    <dbReference type="NCBI Taxonomy" id="282301"/>
    <lineage>
        <taxon>Eukaryota</taxon>
        <taxon>Metazoa</taxon>
        <taxon>Spiralia</taxon>
        <taxon>Lophotrochozoa</taxon>
        <taxon>Platyhelminthes</taxon>
        <taxon>Rhabditophora</taxon>
        <taxon>Macrostomorpha</taxon>
        <taxon>Macrostomida</taxon>
        <taxon>Macrostomidae</taxon>
        <taxon>Macrostomum</taxon>
    </lineage>
</organism>
<dbReference type="GO" id="GO:0016020">
    <property type="term" value="C:membrane"/>
    <property type="evidence" value="ECO:0007669"/>
    <property type="project" value="InterPro"/>
</dbReference>
<keyword evidence="4" id="KW-1185">Reference proteome</keyword>
<proteinExistence type="predicted"/>
<accession>A0A1I8F891</accession>
<dbReference type="AlphaFoldDB" id="A0A1I8F891"/>
<evidence type="ECO:0000313" key="4">
    <source>
        <dbReference type="Proteomes" id="UP000095280"/>
    </source>
</evidence>
<keyword evidence="1" id="KW-0547">Nucleotide-binding</keyword>
<dbReference type="GO" id="GO:0005525">
    <property type="term" value="F:GTP binding"/>
    <property type="evidence" value="ECO:0007669"/>
    <property type="project" value="UniProtKB-KW"/>
</dbReference>
<evidence type="ECO:0000313" key="5">
    <source>
        <dbReference type="WBParaSite" id="maker-unitig_24474-snap-gene-0.2-mRNA-1"/>
    </source>
</evidence>
<reference evidence="5" key="1">
    <citation type="submission" date="2016-11" db="UniProtKB">
        <authorList>
            <consortium name="WormBaseParasite"/>
        </authorList>
    </citation>
    <scope>IDENTIFICATION</scope>
</reference>
<dbReference type="WBParaSite" id="maker-unitig_24474-snap-gene-0.2-mRNA-1">
    <property type="protein sequence ID" value="maker-unitig_24474-snap-gene-0.2-mRNA-1"/>
    <property type="gene ID" value="maker-unitig_24474-snap-gene-0.2"/>
</dbReference>
<dbReference type="SMART" id="SM00175">
    <property type="entry name" value="RAB"/>
    <property type="match status" value="1"/>
</dbReference>